<dbReference type="SMART" id="SM00421">
    <property type="entry name" value="HTH_LUXR"/>
    <property type="match status" value="1"/>
</dbReference>
<keyword evidence="1" id="KW-0805">Transcription regulation</keyword>
<dbReference type="SUPFAM" id="SSF75516">
    <property type="entry name" value="Pheromone-binding domain of LuxR-like quorum-sensing transcription factors"/>
    <property type="match status" value="1"/>
</dbReference>
<dbReference type="PANTHER" id="PTHR44688:SF16">
    <property type="entry name" value="DNA-BINDING TRANSCRIPTIONAL ACTIVATOR DEVR_DOSR"/>
    <property type="match status" value="1"/>
</dbReference>
<name>A0AA41QJA1_9HYPH</name>
<dbReference type="AlphaFoldDB" id="A0AA41QJA1"/>
<dbReference type="GO" id="GO:0006355">
    <property type="term" value="P:regulation of DNA-templated transcription"/>
    <property type="evidence" value="ECO:0007669"/>
    <property type="project" value="InterPro"/>
</dbReference>
<dbReference type="Proteomes" id="UP001156140">
    <property type="component" value="Unassembled WGS sequence"/>
</dbReference>
<dbReference type="Pfam" id="PF03472">
    <property type="entry name" value="Autoind_bind"/>
    <property type="match status" value="1"/>
</dbReference>
<dbReference type="InterPro" id="IPR005143">
    <property type="entry name" value="TF_LuxR_autoind-bd_dom"/>
</dbReference>
<dbReference type="PROSITE" id="PS50043">
    <property type="entry name" value="HTH_LUXR_2"/>
    <property type="match status" value="1"/>
</dbReference>
<dbReference type="PROSITE" id="PS00622">
    <property type="entry name" value="HTH_LUXR_1"/>
    <property type="match status" value="1"/>
</dbReference>
<keyword evidence="2" id="KW-0238">DNA-binding</keyword>
<dbReference type="EMBL" id="JALAZD010000001">
    <property type="protein sequence ID" value="MCI0125887.1"/>
    <property type="molecule type" value="Genomic_DNA"/>
</dbReference>
<evidence type="ECO:0000259" key="4">
    <source>
        <dbReference type="PROSITE" id="PS50043"/>
    </source>
</evidence>
<dbReference type="InterPro" id="IPR016032">
    <property type="entry name" value="Sig_transdc_resp-reg_C-effctor"/>
</dbReference>
<dbReference type="Gene3D" id="1.10.10.10">
    <property type="entry name" value="Winged helix-like DNA-binding domain superfamily/Winged helix DNA-binding domain"/>
    <property type="match status" value="1"/>
</dbReference>
<dbReference type="InterPro" id="IPR036388">
    <property type="entry name" value="WH-like_DNA-bd_sf"/>
</dbReference>
<dbReference type="Gene3D" id="3.30.450.80">
    <property type="entry name" value="Transcription factor LuxR-like, autoinducer-binding domain"/>
    <property type="match status" value="1"/>
</dbReference>
<proteinExistence type="predicted"/>
<dbReference type="InterPro" id="IPR036693">
    <property type="entry name" value="TF_LuxR_autoind-bd_dom_sf"/>
</dbReference>
<dbReference type="CDD" id="cd06170">
    <property type="entry name" value="LuxR_C_like"/>
    <property type="match status" value="1"/>
</dbReference>
<accession>A0AA41QJA1</accession>
<sequence length="239" mass="26833">MDESVMAAALAIQSSGNLQVISEITEKFIQRHEVDKFAVAFVAQNGMETTEFVPLSNISSEFLRLYAERDYFLLDPLAQFCLRTTTPFIWEETLSLRDQAPIVKRIYSEASEFGMPNGMSMPVRGFEGLRGSVTFAGERSRFGPKEKLELEILGLVLHARVGELCHTITDRAQTLRLTAREQETLRWAALGKTSDDIADILGLTKRTVDQHFENAARKLGTVNRTHTVAKALRNNLITL</sequence>
<dbReference type="PANTHER" id="PTHR44688">
    <property type="entry name" value="DNA-BINDING TRANSCRIPTIONAL ACTIVATOR DEVR_DOSR"/>
    <property type="match status" value="1"/>
</dbReference>
<comment type="caution">
    <text evidence="5">The sequence shown here is derived from an EMBL/GenBank/DDBJ whole genome shotgun (WGS) entry which is preliminary data.</text>
</comment>
<dbReference type="InterPro" id="IPR000792">
    <property type="entry name" value="Tscrpt_reg_LuxR_C"/>
</dbReference>
<dbReference type="PRINTS" id="PR00038">
    <property type="entry name" value="HTHLUXR"/>
</dbReference>
<evidence type="ECO:0000256" key="2">
    <source>
        <dbReference type="ARBA" id="ARBA00023125"/>
    </source>
</evidence>
<evidence type="ECO:0000256" key="3">
    <source>
        <dbReference type="ARBA" id="ARBA00023163"/>
    </source>
</evidence>
<reference evidence="5" key="1">
    <citation type="submission" date="2022-03" db="EMBL/GenBank/DDBJ databases">
        <title>The complete genome sequence of a Methyloterrigena soli.</title>
        <authorList>
            <person name="Zi Z."/>
        </authorList>
    </citation>
    <scope>NUCLEOTIDE SEQUENCE</scope>
    <source>
        <strain evidence="5">M48</strain>
    </source>
</reference>
<evidence type="ECO:0000256" key="1">
    <source>
        <dbReference type="ARBA" id="ARBA00023015"/>
    </source>
</evidence>
<evidence type="ECO:0000313" key="5">
    <source>
        <dbReference type="EMBL" id="MCI0125887.1"/>
    </source>
</evidence>
<dbReference type="GO" id="GO:0003677">
    <property type="term" value="F:DNA binding"/>
    <property type="evidence" value="ECO:0007669"/>
    <property type="project" value="UniProtKB-KW"/>
</dbReference>
<keyword evidence="3" id="KW-0804">Transcription</keyword>
<feature type="domain" description="HTH luxR-type" evidence="4">
    <location>
        <begin position="170"/>
        <end position="235"/>
    </location>
</feature>
<dbReference type="RefSeq" id="WP_052152100.1">
    <property type="nucleotide sequence ID" value="NZ_CP068983.1"/>
</dbReference>
<organism evidence="5 6">
    <name type="scientific">Paradevosia shaoguanensis</name>
    <dbReference type="NCBI Taxonomy" id="1335043"/>
    <lineage>
        <taxon>Bacteria</taxon>
        <taxon>Pseudomonadati</taxon>
        <taxon>Pseudomonadota</taxon>
        <taxon>Alphaproteobacteria</taxon>
        <taxon>Hyphomicrobiales</taxon>
        <taxon>Devosiaceae</taxon>
        <taxon>Paradevosia</taxon>
    </lineage>
</organism>
<protein>
    <submittedName>
        <fullName evidence="5">LuxR family transcriptional regulator</fullName>
    </submittedName>
</protein>
<dbReference type="SUPFAM" id="SSF46894">
    <property type="entry name" value="C-terminal effector domain of the bipartite response regulators"/>
    <property type="match status" value="1"/>
</dbReference>
<evidence type="ECO:0000313" key="6">
    <source>
        <dbReference type="Proteomes" id="UP001156140"/>
    </source>
</evidence>
<dbReference type="Pfam" id="PF00196">
    <property type="entry name" value="GerE"/>
    <property type="match status" value="1"/>
</dbReference>
<gene>
    <name evidence="5" type="ORF">ML536_03500</name>
</gene>
<keyword evidence="6" id="KW-1185">Reference proteome</keyword>